<protein>
    <submittedName>
        <fullName evidence="2">Uncharacterized protein</fullName>
    </submittedName>
</protein>
<evidence type="ECO:0000313" key="3">
    <source>
        <dbReference type="Proteomes" id="UP000654345"/>
    </source>
</evidence>
<gene>
    <name evidence="2" type="ORF">KSB_47010</name>
</gene>
<dbReference type="EMBL" id="BNJG01000002">
    <property type="protein sequence ID" value="GHO56226.1"/>
    <property type="molecule type" value="Genomic_DNA"/>
</dbReference>
<keyword evidence="3" id="KW-1185">Reference proteome</keyword>
<proteinExistence type="predicted"/>
<sequence length="176" mass="20312">MRTYSEQQLAGLRASTTTRKQETVERLRTAIESLKGQKLPITAQSIYAECGLHYSSYVRNEEAITLFRANSTHLNAQKKRSRRKHSPNDETTSPPRDSYLNYKKPQLVARLRKAESTIQDLEYQLSTLADAYLLRETRVSELEAKLATLEPYKAFVEQVRQRVRQEEHGNDISHSS</sequence>
<dbReference type="Proteomes" id="UP000654345">
    <property type="component" value="Unassembled WGS sequence"/>
</dbReference>
<accession>A0ABQ3UTV0</accession>
<name>A0ABQ3UTV0_9CHLR</name>
<reference evidence="2 3" key="1">
    <citation type="journal article" date="2021" name="Int. J. Syst. Evol. Microbiol.">
        <title>Reticulibacter mediterranei gen. nov., sp. nov., within the new family Reticulibacteraceae fam. nov., and Ktedonospora formicarum gen. nov., sp. nov., Ktedonobacter robiniae sp. nov., Dictyobacter formicarum sp. nov. and Dictyobacter arantiisoli sp. nov., belonging to the class Ktedonobacteria.</title>
        <authorList>
            <person name="Yabe S."/>
            <person name="Zheng Y."/>
            <person name="Wang C.M."/>
            <person name="Sakai Y."/>
            <person name="Abe K."/>
            <person name="Yokota A."/>
            <person name="Donadio S."/>
            <person name="Cavaletti L."/>
            <person name="Monciardini P."/>
        </authorList>
    </citation>
    <scope>NUCLEOTIDE SEQUENCE [LARGE SCALE GENOMIC DNA]</scope>
    <source>
        <strain evidence="2 3">SOSP1-30</strain>
    </source>
</reference>
<feature type="region of interest" description="Disordered" evidence="1">
    <location>
        <begin position="1"/>
        <end position="21"/>
    </location>
</feature>
<feature type="compositionally biased region" description="Polar residues" evidence="1">
    <location>
        <begin position="1"/>
        <end position="18"/>
    </location>
</feature>
<evidence type="ECO:0000313" key="2">
    <source>
        <dbReference type="EMBL" id="GHO56226.1"/>
    </source>
</evidence>
<feature type="compositionally biased region" description="Basic residues" evidence="1">
    <location>
        <begin position="76"/>
        <end position="85"/>
    </location>
</feature>
<comment type="caution">
    <text evidence="2">The sequence shown here is derived from an EMBL/GenBank/DDBJ whole genome shotgun (WGS) entry which is preliminary data.</text>
</comment>
<feature type="region of interest" description="Disordered" evidence="1">
    <location>
        <begin position="74"/>
        <end position="100"/>
    </location>
</feature>
<evidence type="ECO:0000256" key="1">
    <source>
        <dbReference type="SAM" id="MobiDB-lite"/>
    </source>
</evidence>
<organism evidence="2 3">
    <name type="scientific">Ktedonobacter robiniae</name>
    <dbReference type="NCBI Taxonomy" id="2778365"/>
    <lineage>
        <taxon>Bacteria</taxon>
        <taxon>Bacillati</taxon>
        <taxon>Chloroflexota</taxon>
        <taxon>Ktedonobacteria</taxon>
        <taxon>Ktedonobacterales</taxon>
        <taxon>Ktedonobacteraceae</taxon>
        <taxon>Ktedonobacter</taxon>
    </lineage>
</organism>